<evidence type="ECO:0000313" key="1">
    <source>
        <dbReference type="EMBL" id="CEJ82409.1"/>
    </source>
</evidence>
<dbReference type="EMBL" id="CDHN01000001">
    <property type="protein sequence ID" value="CEJ82409.1"/>
    <property type="molecule type" value="Genomic_DNA"/>
</dbReference>
<evidence type="ECO:0000313" key="2">
    <source>
        <dbReference type="Proteomes" id="UP000039046"/>
    </source>
</evidence>
<dbReference type="OrthoDB" id="4869984at2759"/>
<organism evidence="1 2">
    <name type="scientific">[Torrubiella] hemipterigena</name>
    <dbReference type="NCBI Taxonomy" id="1531966"/>
    <lineage>
        <taxon>Eukaryota</taxon>
        <taxon>Fungi</taxon>
        <taxon>Dikarya</taxon>
        <taxon>Ascomycota</taxon>
        <taxon>Pezizomycotina</taxon>
        <taxon>Sordariomycetes</taxon>
        <taxon>Hypocreomycetidae</taxon>
        <taxon>Hypocreales</taxon>
        <taxon>Clavicipitaceae</taxon>
        <taxon>Clavicipitaceae incertae sedis</taxon>
        <taxon>'Torrubiella' clade</taxon>
    </lineage>
</organism>
<proteinExistence type="predicted"/>
<sequence>MLLRIKHRSELFNKHGYQIRLALAQAAPIDPEDIQDIKPTNAGWALSARTLRAEETLLSTQGSWGPKFDLIIAEKNVQWHTYLVKDFPRTLTDWEGAPLDFNQVVSDEIQRQTQQTPIAWHISKADTLTDTRDVTLVIPFSEPVLGNFRLLGTSAFSFKLTKAPKITQCTNCLNYHVPTRCIAPEVCKNYG</sequence>
<gene>
    <name evidence="1" type="ORF">VHEMI02475</name>
</gene>
<protein>
    <submittedName>
        <fullName evidence="1">Uncharacterized protein</fullName>
    </submittedName>
</protein>
<accession>A0A0A1TAL8</accession>
<dbReference type="STRING" id="1531966.A0A0A1TAL8"/>
<dbReference type="Proteomes" id="UP000039046">
    <property type="component" value="Unassembled WGS sequence"/>
</dbReference>
<reference evidence="1 2" key="1">
    <citation type="journal article" date="2015" name="Genome Announc.">
        <title>Draft Genome Sequence and Gene Annotation of the Entomopathogenic Fungus Verticillium hemipterigenum.</title>
        <authorList>
            <person name="Horn F."/>
            <person name="Habel A."/>
            <person name="Scharf D.H."/>
            <person name="Dworschak J."/>
            <person name="Brakhage A.A."/>
            <person name="Guthke R."/>
            <person name="Hertweck C."/>
            <person name="Linde J."/>
        </authorList>
    </citation>
    <scope>NUCLEOTIDE SEQUENCE [LARGE SCALE GENOMIC DNA]</scope>
</reference>
<keyword evidence="2" id="KW-1185">Reference proteome</keyword>
<dbReference type="AlphaFoldDB" id="A0A0A1TAL8"/>
<dbReference type="HOGENOM" id="CLU_1422347_0_0_1"/>
<name>A0A0A1TAL8_9HYPO</name>